<name>A0A9P0D779_9CUCU</name>
<feature type="coiled-coil region" evidence="1">
    <location>
        <begin position="70"/>
        <end position="124"/>
    </location>
</feature>
<sequence length="232" mass="26574">MNESKRNNPNINEPSPENTSISIGGPAKKTSLKSKIQLDLVYNSYLQALLKQEIVEKEIKKQEKVLNGQILLQEENVAQMKERYNQIKKETDLLIKKEEIVKMINTLEENINKIKGLYTNYQTQEHVETVHGALTYISGTLVLKNIKSLENKDQEKLVDSVKKLTLATEKVVNCGRDFEGVHKLAEDCRNLIQIVKKIKESQVVLSTMEEDAELTVLQKLSDEFAKQYENVE</sequence>
<organism evidence="3 4">
    <name type="scientific">Psylliodes chrysocephalus</name>
    <dbReference type="NCBI Taxonomy" id="3402493"/>
    <lineage>
        <taxon>Eukaryota</taxon>
        <taxon>Metazoa</taxon>
        <taxon>Ecdysozoa</taxon>
        <taxon>Arthropoda</taxon>
        <taxon>Hexapoda</taxon>
        <taxon>Insecta</taxon>
        <taxon>Pterygota</taxon>
        <taxon>Neoptera</taxon>
        <taxon>Endopterygota</taxon>
        <taxon>Coleoptera</taxon>
        <taxon>Polyphaga</taxon>
        <taxon>Cucujiformia</taxon>
        <taxon>Chrysomeloidea</taxon>
        <taxon>Chrysomelidae</taxon>
        <taxon>Galerucinae</taxon>
        <taxon>Alticini</taxon>
        <taxon>Psylliodes</taxon>
    </lineage>
</organism>
<evidence type="ECO:0000256" key="2">
    <source>
        <dbReference type="SAM" id="MobiDB-lite"/>
    </source>
</evidence>
<accession>A0A9P0D779</accession>
<gene>
    <name evidence="3" type="ORF">PSYICH_LOCUS13653</name>
</gene>
<evidence type="ECO:0000313" key="4">
    <source>
        <dbReference type="Proteomes" id="UP001153636"/>
    </source>
</evidence>
<protein>
    <submittedName>
        <fullName evidence="3">Uncharacterized protein</fullName>
    </submittedName>
</protein>
<evidence type="ECO:0000256" key="1">
    <source>
        <dbReference type="SAM" id="Coils"/>
    </source>
</evidence>
<dbReference type="Proteomes" id="UP001153636">
    <property type="component" value="Chromosome 7"/>
</dbReference>
<keyword evidence="1" id="KW-0175">Coiled coil</keyword>
<dbReference type="AlphaFoldDB" id="A0A9P0D779"/>
<evidence type="ECO:0000313" key="3">
    <source>
        <dbReference type="EMBL" id="CAH1113259.1"/>
    </source>
</evidence>
<dbReference type="EMBL" id="OV651819">
    <property type="protein sequence ID" value="CAH1113259.1"/>
    <property type="molecule type" value="Genomic_DNA"/>
</dbReference>
<keyword evidence="4" id="KW-1185">Reference proteome</keyword>
<reference evidence="3" key="1">
    <citation type="submission" date="2022-01" db="EMBL/GenBank/DDBJ databases">
        <authorList>
            <person name="King R."/>
        </authorList>
    </citation>
    <scope>NUCLEOTIDE SEQUENCE</scope>
</reference>
<proteinExistence type="predicted"/>
<feature type="region of interest" description="Disordered" evidence="2">
    <location>
        <begin position="1"/>
        <end position="26"/>
    </location>
</feature>
<feature type="compositionally biased region" description="Low complexity" evidence="2">
    <location>
        <begin position="7"/>
        <end position="18"/>
    </location>
</feature>
<dbReference type="OrthoDB" id="5205528at2759"/>